<keyword evidence="3" id="KW-1185">Reference proteome</keyword>
<dbReference type="InterPro" id="IPR036318">
    <property type="entry name" value="FAD-bd_PCMH-like_sf"/>
</dbReference>
<dbReference type="Gene3D" id="3.30.465.10">
    <property type="match status" value="1"/>
</dbReference>
<dbReference type="InterPro" id="IPR006094">
    <property type="entry name" value="Oxid_FAD_bind_N"/>
</dbReference>
<dbReference type="Proteomes" id="UP000470772">
    <property type="component" value="Unassembled WGS sequence"/>
</dbReference>
<dbReference type="GO" id="GO:0050660">
    <property type="term" value="F:flavin adenine dinucleotide binding"/>
    <property type="evidence" value="ECO:0007669"/>
    <property type="project" value="InterPro"/>
</dbReference>
<evidence type="ECO:0000259" key="1">
    <source>
        <dbReference type="Pfam" id="PF01565"/>
    </source>
</evidence>
<proteinExistence type="predicted"/>
<feature type="domain" description="FAD linked oxidase N-terminal" evidence="1">
    <location>
        <begin position="2"/>
        <end position="126"/>
    </location>
</feature>
<protein>
    <submittedName>
        <fullName evidence="2">FAD-binding protein</fullName>
    </submittedName>
</protein>
<comment type="caution">
    <text evidence="2">The sequence shown here is derived from an EMBL/GenBank/DDBJ whole genome shotgun (WGS) entry which is preliminary data.</text>
</comment>
<reference evidence="2 3" key="1">
    <citation type="submission" date="2019-10" db="EMBL/GenBank/DDBJ databases">
        <title>Sequencing and Assembly of Multiple Reported Metal-Biooxidizing Members of the Extremely Thermoacidophilic Archaeal Family Sulfolobaceae.</title>
        <authorList>
            <person name="Counts J.A."/>
            <person name="Kelly R.M."/>
        </authorList>
    </citation>
    <scope>NUCLEOTIDE SEQUENCE [LARGE SCALE GENOMIC DNA]</scope>
    <source>
        <strain evidence="2 3">DSM 6482</strain>
    </source>
</reference>
<name>A0A6A9QR35_SULME</name>
<dbReference type="SUPFAM" id="SSF56176">
    <property type="entry name" value="FAD-binding/transporter-associated domain-like"/>
    <property type="match status" value="1"/>
</dbReference>
<gene>
    <name evidence="2" type="ORF">GC250_09435</name>
</gene>
<evidence type="ECO:0000313" key="2">
    <source>
        <dbReference type="EMBL" id="MUN29651.1"/>
    </source>
</evidence>
<evidence type="ECO:0000313" key="3">
    <source>
        <dbReference type="Proteomes" id="UP000470772"/>
    </source>
</evidence>
<dbReference type="AlphaFoldDB" id="A0A6A9QR35"/>
<accession>A0A6A9QR35</accession>
<sequence length="298" mass="33178">MIMRPKDETEVSQILSEFSKSDKKIRIIGTGNHDARLLPRYSEDILSTSEMTDFSIKDGIVEAQAGALVPKIREEASSQDLLLPLIYDGTVGGALAMNVMSSLSTGFGTPSNFADYVRAITPKGPISWKGFIGSKGVLGAISFAKMRTFKRPDHVYIYERTTPDPGYFMLYSFIIARNKPIAFVMEYEGGKYSVHASFTKKDIHAEGFSIDEGIPAVEESGGPSAVVEVPSLISDFRRIAEETNPAYAYAIYGYNYVFVYTSEIEQIADMGYKVFHRGYIHPAYLKVKRFIDFSNTII</sequence>
<dbReference type="RefSeq" id="WP_054838690.1">
    <property type="nucleotide sequence ID" value="NZ_BBBY01000015.1"/>
</dbReference>
<organism evidence="2 3">
    <name type="scientific">Sulfuracidifex metallicus DSM 6482 = JCM 9184</name>
    <dbReference type="NCBI Taxonomy" id="523847"/>
    <lineage>
        <taxon>Archaea</taxon>
        <taxon>Thermoproteota</taxon>
        <taxon>Thermoprotei</taxon>
        <taxon>Sulfolobales</taxon>
        <taxon>Sulfolobaceae</taxon>
        <taxon>Sulfuracidifex</taxon>
    </lineage>
</organism>
<dbReference type="EMBL" id="WGGD01000005">
    <property type="protein sequence ID" value="MUN29651.1"/>
    <property type="molecule type" value="Genomic_DNA"/>
</dbReference>
<dbReference type="OrthoDB" id="34302at2157"/>
<dbReference type="InterPro" id="IPR016169">
    <property type="entry name" value="FAD-bd_PCMH_sub2"/>
</dbReference>
<dbReference type="Pfam" id="PF01565">
    <property type="entry name" value="FAD_binding_4"/>
    <property type="match status" value="1"/>
</dbReference>